<keyword evidence="2" id="KW-1185">Reference proteome</keyword>
<dbReference type="AlphaFoldDB" id="A0A5D2LHI3"/>
<evidence type="ECO:0000313" key="2">
    <source>
        <dbReference type="Proteomes" id="UP000322667"/>
    </source>
</evidence>
<organism evidence="1 2">
    <name type="scientific">Gossypium tomentosum</name>
    <name type="common">Hawaiian cotton</name>
    <name type="synonym">Gossypium sandvicense</name>
    <dbReference type="NCBI Taxonomy" id="34277"/>
    <lineage>
        <taxon>Eukaryota</taxon>
        <taxon>Viridiplantae</taxon>
        <taxon>Streptophyta</taxon>
        <taxon>Embryophyta</taxon>
        <taxon>Tracheophyta</taxon>
        <taxon>Spermatophyta</taxon>
        <taxon>Magnoliopsida</taxon>
        <taxon>eudicotyledons</taxon>
        <taxon>Gunneridae</taxon>
        <taxon>Pentapetalae</taxon>
        <taxon>rosids</taxon>
        <taxon>malvids</taxon>
        <taxon>Malvales</taxon>
        <taxon>Malvaceae</taxon>
        <taxon>Malvoideae</taxon>
        <taxon>Gossypium</taxon>
    </lineage>
</organism>
<accession>A0A5D2LHI3</accession>
<protein>
    <submittedName>
        <fullName evidence="1">Uncharacterized protein</fullName>
    </submittedName>
</protein>
<name>A0A5D2LHI3_GOSTO</name>
<sequence>MEQIDAVNLVANHVHRWRLRDRSGTLPAGRIVLRVTEDEKQWWRFECCQIEGVMHCISGSAWSDFFGPRVHARLTLYAQQDGRYRIYGDEWRGFVGQNRGAVLTLYAGEGDNATHRLGVRQ</sequence>
<reference evidence="1 2" key="1">
    <citation type="submission" date="2019-07" db="EMBL/GenBank/DDBJ databases">
        <title>WGS assembly of Gossypium tomentosum.</title>
        <authorList>
            <person name="Chen Z.J."/>
            <person name="Sreedasyam A."/>
            <person name="Ando A."/>
            <person name="Song Q."/>
            <person name="De L."/>
            <person name="Hulse-Kemp A."/>
            <person name="Ding M."/>
            <person name="Ye W."/>
            <person name="Kirkbride R."/>
            <person name="Jenkins J."/>
            <person name="Plott C."/>
            <person name="Lovell J."/>
            <person name="Lin Y.-M."/>
            <person name="Vaughn R."/>
            <person name="Liu B."/>
            <person name="Li W."/>
            <person name="Simpson S."/>
            <person name="Scheffler B."/>
            <person name="Saski C."/>
            <person name="Grover C."/>
            <person name="Hu G."/>
            <person name="Conover J."/>
            <person name="Carlson J."/>
            <person name="Shu S."/>
            <person name="Boston L."/>
            <person name="Williams M."/>
            <person name="Peterson D."/>
            <person name="Mcgee K."/>
            <person name="Jones D."/>
            <person name="Wendel J."/>
            <person name="Stelly D."/>
            <person name="Grimwood J."/>
            <person name="Schmutz J."/>
        </authorList>
    </citation>
    <scope>NUCLEOTIDE SEQUENCE [LARGE SCALE GENOMIC DNA]</scope>
    <source>
        <strain evidence="1">7179.01</strain>
    </source>
</reference>
<proteinExistence type="predicted"/>
<dbReference type="Proteomes" id="UP000322667">
    <property type="component" value="Chromosome D04"/>
</dbReference>
<dbReference type="EMBL" id="CM017626">
    <property type="protein sequence ID" value="TYH78264.1"/>
    <property type="molecule type" value="Genomic_DNA"/>
</dbReference>
<evidence type="ECO:0000313" key="1">
    <source>
        <dbReference type="EMBL" id="TYH78264.1"/>
    </source>
</evidence>
<gene>
    <name evidence="1" type="ORF">ES332_D04G213800v1</name>
</gene>